<feature type="domain" description="Nudix hydrolase" evidence="1">
    <location>
        <begin position="10"/>
        <end position="138"/>
    </location>
</feature>
<dbReference type="PANTHER" id="PTHR43736:SF1">
    <property type="entry name" value="DIHYDRONEOPTERIN TRIPHOSPHATE DIPHOSPHATASE"/>
    <property type="match status" value="1"/>
</dbReference>
<evidence type="ECO:0000313" key="2">
    <source>
        <dbReference type="EMBL" id="MSU06913.1"/>
    </source>
</evidence>
<dbReference type="InterPro" id="IPR000086">
    <property type="entry name" value="NUDIX_hydrolase_dom"/>
</dbReference>
<dbReference type="EMBL" id="VUNN01000020">
    <property type="protein sequence ID" value="MSU06913.1"/>
    <property type="molecule type" value="Genomic_DNA"/>
</dbReference>
<keyword evidence="3" id="KW-1185">Reference proteome</keyword>
<organism evidence="2 3">
    <name type="scientific">Bullifex porci</name>
    <dbReference type="NCBI Taxonomy" id="2606638"/>
    <lineage>
        <taxon>Bacteria</taxon>
        <taxon>Pseudomonadati</taxon>
        <taxon>Spirochaetota</taxon>
        <taxon>Spirochaetia</taxon>
        <taxon>Spirochaetales</taxon>
        <taxon>Spirochaetaceae</taxon>
        <taxon>Bullifex</taxon>
    </lineage>
</organism>
<dbReference type="Proteomes" id="UP000460549">
    <property type="component" value="Unassembled WGS sequence"/>
</dbReference>
<reference evidence="2 3" key="1">
    <citation type="submission" date="2019-08" db="EMBL/GenBank/DDBJ databases">
        <title>In-depth cultivation of the pig gut microbiome towards novel bacterial diversity and tailored functional studies.</title>
        <authorList>
            <person name="Wylensek D."/>
            <person name="Hitch T.C.A."/>
            <person name="Clavel T."/>
        </authorList>
    </citation>
    <scope>NUCLEOTIDE SEQUENCE [LARGE SCALE GENOMIC DNA]</scope>
    <source>
        <strain evidence="2 3">NM-380-WT-3C1</strain>
    </source>
</reference>
<gene>
    <name evidence="2" type="ORF">FYJ80_09040</name>
</gene>
<accession>A0A7X2PDL6</accession>
<name>A0A7X2PDL6_9SPIO</name>
<proteinExistence type="predicted"/>
<dbReference type="PANTHER" id="PTHR43736">
    <property type="entry name" value="ADP-RIBOSE PYROPHOSPHATASE"/>
    <property type="match status" value="1"/>
</dbReference>
<comment type="caution">
    <text evidence="2">The sequence shown here is derived from an EMBL/GenBank/DDBJ whole genome shotgun (WGS) entry which is preliminary data.</text>
</comment>
<dbReference type="PROSITE" id="PS51462">
    <property type="entry name" value="NUDIX"/>
    <property type="match status" value="1"/>
</dbReference>
<dbReference type="Pfam" id="PF00293">
    <property type="entry name" value="NUDIX"/>
    <property type="match status" value="1"/>
</dbReference>
<dbReference type="Gene3D" id="3.90.79.10">
    <property type="entry name" value="Nucleoside Triphosphate Pyrophosphohydrolase"/>
    <property type="match status" value="1"/>
</dbReference>
<evidence type="ECO:0000313" key="3">
    <source>
        <dbReference type="Proteomes" id="UP000460549"/>
    </source>
</evidence>
<dbReference type="SUPFAM" id="SSF55811">
    <property type="entry name" value="Nudix"/>
    <property type="match status" value="1"/>
</dbReference>
<sequence>MKALYKYITEGYSGAGIIITYKDEVLFQLRKHPLSWAFIGGGYDKAKDNSFLDTAIRELYEESGIKINKEEIDKNPIHSLGFGKYKWILFHISLTNRPTINGDKEYSDEYIKYKWVKINNYRQELNNREKKHYPLYFFVSYQMKELKRRITFS</sequence>
<dbReference type="RefSeq" id="WP_154426168.1">
    <property type="nucleotide sequence ID" value="NZ_VUNN01000020.1"/>
</dbReference>
<protein>
    <submittedName>
        <fullName evidence="2">NUDIX domain-containing protein</fullName>
    </submittedName>
</protein>
<dbReference type="InterPro" id="IPR015797">
    <property type="entry name" value="NUDIX_hydrolase-like_dom_sf"/>
</dbReference>
<evidence type="ECO:0000259" key="1">
    <source>
        <dbReference type="PROSITE" id="PS51462"/>
    </source>
</evidence>
<dbReference type="AlphaFoldDB" id="A0A7X2PDL6"/>